<comment type="caution">
    <text evidence="3">The sequence shown here is derived from an EMBL/GenBank/DDBJ whole genome shotgun (WGS) entry which is preliminary data.</text>
</comment>
<feature type="chain" id="PRO_5041589006" evidence="2">
    <location>
        <begin position="21"/>
        <end position="83"/>
    </location>
</feature>
<name>A0AA36GFF3_9BILA</name>
<accession>A0AA36GFF3</accession>
<keyword evidence="2" id="KW-0732">Signal</keyword>
<feature type="region of interest" description="Disordered" evidence="1">
    <location>
        <begin position="64"/>
        <end position="83"/>
    </location>
</feature>
<reference evidence="3" key="1">
    <citation type="submission" date="2023-06" db="EMBL/GenBank/DDBJ databases">
        <authorList>
            <person name="Delattre M."/>
        </authorList>
    </citation>
    <scope>NUCLEOTIDE SEQUENCE</scope>
    <source>
        <strain evidence="3">AF72</strain>
    </source>
</reference>
<evidence type="ECO:0000256" key="2">
    <source>
        <dbReference type="SAM" id="SignalP"/>
    </source>
</evidence>
<evidence type="ECO:0000313" key="4">
    <source>
        <dbReference type="EMBL" id="CAJ0583503.1"/>
    </source>
</evidence>
<dbReference type="Proteomes" id="UP001177023">
    <property type="component" value="Unassembled WGS sequence"/>
</dbReference>
<keyword evidence="5" id="KW-1185">Reference proteome</keyword>
<feature type="non-terminal residue" evidence="3">
    <location>
        <position position="83"/>
    </location>
</feature>
<organism evidence="3 5">
    <name type="scientific">Mesorhabditis spiculigera</name>
    <dbReference type="NCBI Taxonomy" id="96644"/>
    <lineage>
        <taxon>Eukaryota</taxon>
        <taxon>Metazoa</taxon>
        <taxon>Ecdysozoa</taxon>
        <taxon>Nematoda</taxon>
        <taxon>Chromadorea</taxon>
        <taxon>Rhabditida</taxon>
        <taxon>Rhabditina</taxon>
        <taxon>Rhabditomorpha</taxon>
        <taxon>Rhabditoidea</taxon>
        <taxon>Rhabditidae</taxon>
        <taxon>Mesorhabditinae</taxon>
        <taxon>Mesorhabditis</taxon>
    </lineage>
</organism>
<sequence length="83" mass="9266">MRPTLLVVLLVLALAQEGMGLRGALIRSGRSFRPAGELMEMAKRRYELMERLGQNPHRLILPVDLSSQEGPGEQPLSVYQPLI</sequence>
<dbReference type="AlphaFoldDB" id="A0AA36GFF3"/>
<dbReference type="EMBL" id="CATQJA010002665">
    <property type="protein sequence ID" value="CAJ0583503.1"/>
    <property type="molecule type" value="Genomic_DNA"/>
</dbReference>
<evidence type="ECO:0000256" key="1">
    <source>
        <dbReference type="SAM" id="MobiDB-lite"/>
    </source>
</evidence>
<feature type="signal peptide" evidence="2">
    <location>
        <begin position="1"/>
        <end position="20"/>
    </location>
</feature>
<gene>
    <name evidence="3" type="ORF">MSPICULIGERA_LOCUS21369</name>
    <name evidence="4" type="ORF">MSPICULIGERA_LOCUS21580</name>
</gene>
<proteinExistence type="predicted"/>
<protein>
    <submittedName>
        <fullName evidence="3">Uncharacterized protein</fullName>
    </submittedName>
</protein>
<evidence type="ECO:0000313" key="3">
    <source>
        <dbReference type="EMBL" id="CAJ0583281.1"/>
    </source>
</evidence>
<dbReference type="EMBL" id="CATQJA010002665">
    <property type="protein sequence ID" value="CAJ0583281.1"/>
    <property type="molecule type" value="Genomic_DNA"/>
</dbReference>
<evidence type="ECO:0000313" key="5">
    <source>
        <dbReference type="Proteomes" id="UP001177023"/>
    </source>
</evidence>